<evidence type="ECO:0000313" key="1">
    <source>
        <dbReference type="EMBL" id="MFG1708868.1"/>
    </source>
</evidence>
<sequence>MANDFASVIDEARHRAFVGRAGELASFDEALRADTPRRVLFVHGPGGIGKTTLLHQFRMRAQIAGRPAVAIDGRDVDGSPESFRAAVDRAVARCSGGDAPSRDGLPGAVLMLDGYEHLGAIDAWVREEFLPSVQAGAVVVLAGRNPPSAPWRTDPGWRALVACHRLETLSGAESAELLERAGVAGSLNPHLAALGRGHPLTLALLANAAASGSVPDDLASAPDLVAALVTQVVGDVPDEAHAIGLAVCAQAWLTTEDLLRRAVGDRAPEIWDWLESRPYVSRGADGLYAHDLVRDLLDADIRRRSPDAFRRVHRIVHGYVIACLRRADGTDRWLAAHQKVYLHRRSPLGGQFWALREQGAAAVVPGRREDHQGVLEVIERFEGEQSAVLAERWLDAQPENLVVVRSPAGLVGFAFQIVYPADPSLCDADPVVRATLDAAARISPARSGEQISIARFCSGMTGHQRDPYAVLAGSVMCTIDWVSRPLAWSFMTTLDPEFWGPAMHYVALTTELTTEFADRRYSVYGIDWRRLTIERWLELLGERELSGASGPPPADMLRPAPLDRARFDQAVRAALRDLHRPDLLGAGPLMGSALAVGFDGASVERLHAMLLGGIEQMGREPRAETLCRVLDRTFVRAAPTQETAAELLDLPFSTYRRHLAKAIERLTDLLWAVEIGEIRLDVQ</sequence>
<proteinExistence type="predicted"/>
<dbReference type="RefSeq" id="WP_393173097.1">
    <property type="nucleotide sequence ID" value="NZ_JBICRM010000031.1"/>
</dbReference>
<evidence type="ECO:0000313" key="2">
    <source>
        <dbReference type="Proteomes" id="UP001603978"/>
    </source>
</evidence>
<dbReference type="EMBL" id="JBICRM010000031">
    <property type="protein sequence ID" value="MFG1708868.1"/>
    <property type="molecule type" value="Genomic_DNA"/>
</dbReference>
<dbReference type="InterPro" id="IPR027417">
    <property type="entry name" value="P-loop_NTPase"/>
</dbReference>
<organism evidence="1 2">
    <name type="scientific">Nonomuraea marmarensis</name>
    <dbReference type="NCBI Taxonomy" id="3351344"/>
    <lineage>
        <taxon>Bacteria</taxon>
        <taxon>Bacillati</taxon>
        <taxon>Actinomycetota</taxon>
        <taxon>Actinomycetes</taxon>
        <taxon>Streptosporangiales</taxon>
        <taxon>Streptosporangiaceae</taxon>
        <taxon>Nonomuraea</taxon>
    </lineage>
</organism>
<dbReference type="Gene3D" id="3.40.50.300">
    <property type="entry name" value="P-loop containing nucleotide triphosphate hydrolases"/>
    <property type="match status" value="1"/>
</dbReference>
<reference evidence="1 2" key="1">
    <citation type="submission" date="2024-10" db="EMBL/GenBank/DDBJ databases">
        <authorList>
            <person name="Topkara A.R."/>
            <person name="Saygin H."/>
        </authorList>
    </citation>
    <scope>NUCLEOTIDE SEQUENCE [LARGE SCALE GENOMIC DNA]</scope>
    <source>
        <strain evidence="1 2">M3C6</strain>
    </source>
</reference>
<keyword evidence="2" id="KW-1185">Reference proteome</keyword>
<dbReference type="SUPFAM" id="SSF52540">
    <property type="entry name" value="P-loop containing nucleoside triphosphate hydrolases"/>
    <property type="match status" value="1"/>
</dbReference>
<comment type="caution">
    <text evidence="1">The sequence shown here is derived from an EMBL/GenBank/DDBJ whole genome shotgun (WGS) entry which is preliminary data.</text>
</comment>
<keyword evidence="1" id="KW-0547">Nucleotide-binding</keyword>
<dbReference type="GO" id="GO:0005524">
    <property type="term" value="F:ATP binding"/>
    <property type="evidence" value="ECO:0007669"/>
    <property type="project" value="UniProtKB-KW"/>
</dbReference>
<keyword evidence="1" id="KW-0067">ATP-binding</keyword>
<protein>
    <submittedName>
        <fullName evidence="1">ATP-binding protein</fullName>
    </submittedName>
</protein>
<gene>
    <name evidence="1" type="ORF">ACFLIM_37290</name>
</gene>
<dbReference type="Proteomes" id="UP001603978">
    <property type="component" value="Unassembled WGS sequence"/>
</dbReference>
<name>A0ABW7APA6_9ACTN</name>
<accession>A0ABW7APA6</accession>